<organism evidence="2 3">
    <name type="scientific">Portunus trituberculatus</name>
    <name type="common">Swimming crab</name>
    <name type="synonym">Neptunus trituberculatus</name>
    <dbReference type="NCBI Taxonomy" id="210409"/>
    <lineage>
        <taxon>Eukaryota</taxon>
        <taxon>Metazoa</taxon>
        <taxon>Ecdysozoa</taxon>
        <taxon>Arthropoda</taxon>
        <taxon>Crustacea</taxon>
        <taxon>Multicrustacea</taxon>
        <taxon>Malacostraca</taxon>
        <taxon>Eumalacostraca</taxon>
        <taxon>Eucarida</taxon>
        <taxon>Decapoda</taxon>
        <taxon>Pleocyemata</taxon>
        <taxon>Brachyura</taxon>
        <taxon>Eubrachyura</taxon>
        <taxon>Portunoidea</taxon>
        <taxon>Portunidae</taxon>
        <taxon>Portuninae</taxon>
        <taxon>Portunus</taxon>
    </lineage>
</organism>
<evidence type="ECO:0000313" key="2">
    <source>
        <dbReference type="EMBL" id="MPC36472.1"/>
    </source>
</evidence>
<gene>
    <name evidence="2" type="ORF">E2C01_029931</name>
</gene>
<accession>A0A5B7EQP0</accession>
<reference evidence="2 3" key="1">
    <citation type="submission" date="2019-05" db="EMBL/GenBank/DDBJ databases">
        <title>Another draft genome of Portunus trituberculatus and its Hox gene families provides insights of decapod evolution.</title>
        <authorList>
            <person name="Jeong J.-H."/>
            <person name="Song I."/>
            <person name="Kim S."/>
            <person name="Choi T."/>
            <person name="Kim D."/>
            <person name="Ryu S."/>
            <person name="Kim W."/>
        </authorList>
    </citation>
    <scope>NUCLEOTIDE SEQUENCE [LARGE SCALE GENOMIC DNA]</scope>
    <source>
        <tissue evidence="2">Muscle</tissue>
    </source>
</reference>
<proteinExistence type="predicted"/>
<evidence type="ECO:0000313" key="3">
    <source>
        <dbReference type="Proteomes" id="UP000324222"/>
    </source>
</evidence>
<keyword evidence="3" id="KW-1185">Reference proteome</keyword>
<sequence length="178" mass="19475">MVAFIGSLLPANLSSPVRRHTDTAVAPTHVTARLLATHTLVPCFTEIRAHNQEEITSTATVEANTTSRSRRPSSESPPRHPVVPPPDGNNPCLLKPFFRMALTHCCQTSLLSVDFPAFACWPSLSSRTARTHASCAGHHNTRKTPRVFQLESVSSERERPLRELRPTACGNSACVQTT</sequence>
<protein>
    <submittedName>
        <fullName evidence="2">Uncharacterized protein</fullName>
    </submittedName>
</protein>
<name>A0A5B7EQP0_PORTR</name>
<comment type="caution">
    <text evidence="2">The sequence shown here is derived from an EMBL/GenBank/DDBJ whole genome shotgun (WGS) entry which is preliminary data.</text>
</comment>
<evidence type="ECO:0000256" key="1">
    <source>
        <dbReference type="SAM" id="MobiDB-lite"/>
    </source>
</evidence>
<dbReference type="AlphaFoldDB" id="A0A5B7EQP0"/>
<feature type="compositionally biased region" description="Polar residues" evidence="1">
    <location>
        <begin position="55"/>
        <end position="66"/>
    </location>
</feature>
<feature type="region of interest" description="Disordered" evidence="1">
    <location>
        <begin position="55"/>
        <end position="87"/>
    </location>
</feature>
<dbReference type="Proteomes" id="UP000324222">
    <property type="component" value="Unassembled WGS sequence"/>
</dbReference>
<dbReference type="EMBL" id="VSRR010003528">
    <property type="protein sequence ID" value="MPC36472.1"/>
    <property type="molecule type" value="Genomic_DNA"/>
</dbReference>